<reference evidence="3" key="1">
    <citation type="submission" date="2018-09" db="EMBL/GenBank/DDBJ databases">
        <title>Murine metabolic-syndrome-specific gut microbial biobank.</title>
        <authorList>
            <person name="Liu C."/>
        </authorList>
    </citation>
    <scope>NUCLEOTIDE SEQUENCE</scope>
    <source>
        <strain evidence="3">D42-62</strain>
    </source>
</reference>
<evidence type="ECO:0000256" key="2">
    <source>
        <dbReference type="SAM" id="SignalP"/>
    </source>
</evidence>
<comment type="caution">
    <text evidence="3">The sequence shown here is derived from an EMBL/GenBank/DDBJ whole genome shotgun (WGS) entry which is preliminary data.</text>
</comment>
<dbReference type="AlphaFoldDB" id="A0A9X5BC91"/>
<accession>A0A9X5BC91</accession>
<feature type="compositionally biased region" description="Low complexity" evidence="1">
    <location>
        <begin position="103"/>
        <end position="118"/>
    </location>
</feature>
<proteinExistence type="predicted"/>
<sequence length="135" mass="14195">MKIKKLKEFSRRTLALLIAVVMVAGTPQLVSLADEEEISSDLSDESSADNSQSNLDTSPPSDVLDDGGSDGSVTTLDNNSSFDNQTSADNSGSGNQQPPTSEPDSNNPPSADSPDANNQQEWQTTTTVDVNGTPH</sequence>
<keyword evidence="4" id="KW-1185">Reference proteome</keyword>
<evidence type="ECO:0000256" key="1">
    <source>
        <dbReference type="SAM" id="MobiDB-lite"/>
    </source>
</evidence>
<dbReference type="Proteomes" id="UP001154420">
    <property type="component" value="Unassembled WGS sequence"/>
</dbReference>
<evidence type="ECO:0000313" key="3">
    <source>
        <dbReference type="EMBL" id="NBJ91068.1"/>
    </source>
</evidence>
<organism evidence="3 4">
    <name type="scientific">Parablautia muri</name>
    <dbReference type="NCBI Taxonomy" id="2320879"/>
    <lineage>
        <taxon>Bacteria</taxon>
        <taxon>Bacillati</taxon>
        <taxon>Bacillota</taxon>
        <taxon>Clostridia</taxon>
        <taxon>Lachnospirales</taxon>
        <taxon>Lachnospiraceae</taxon>
        <taxon>Parablautia</taxon>
    </lineage>
</organism>
<gene>
    <name evidence="3" type="ORF">D5281_00305</name>
</gene>
<feature type="compositionally biased region" description="Acidic residues" evidence="1">
    <location>
        <begin position="35"/>
        <end position="47"/>
    </location>
</feature>
<dbReference type="RefSeq" id="WP_160558169.1">
    <property type="nucleotide sequence ID" value="NZ_QZDT01000001.1"/>
</dbReference>
<name>A0A9X5BC91_9FIRM</name>
<keyword evidence="2" id="KW-0732">Signal</keyword>
<feature type="region of interest" description="Disordered" evidence="1">
    <location>
        <begin position="35"/>
        <end position="135"/>
    </location>
</feature>
<feature type="compositionally biased region" description="Polar residues" evidence="1">
    <location>
        <begin position="119"/>
        <end position="135"/>
    </location>
</feature>
<feature type="signal peptide" evidence="2">
    <location>
        <begin position="1"/>
        <end position="32"/>
    </location>
</feature>
<dbReference type="EMBL" id="QZDT01000001">
    <property type="protein sequence ID" value="NBJ91068.1"/>
    <property type="molecule type" value="Genomic_DNA"/>
</dbReference>
<evidence type="ECO:0000313" key="4">
    <source>
        <dbReference type="Proteomes" id="UP001154420"/>
    </source>
</evidence>
<feature type="compositionally biased region" description="Polar residues" evidence="1">
    <location>
        <begin position="78"/>
        <end position="99"/>
    </location>
</feature>
<protein>
    <submittedName>
        <fullName evidence="3">Uncharacterized protein</fullName>
    </submittedName>
</protein>
<feature type="chain" id="PRO_5040738485" evidence="2">
    <location>
        <begin position="33"/>
        <end position="135"/>
    </location>
</feature>